<keyword evidence="3 4" id="KW-0326">Glycosidase</keyword>
<comment type="similarity">
    <text evidence="1 4">Belongs to the glycosyl hydrolase 43 family.</text>
</comment>
<dbReference type="Gene3D" id="2.60.120.200">
    <property type="match status" value="1"/>
</dbReference>
<reference evidence="6 7" key="1">
    <citation type="journal article" date="2019" name="Int. J. Syst. Evol. Microbiol.">
        <title>The Global Catalogue of Microorganisms (GCM) 10K type strain sequencing project: providing services to taxonomists for standard genome sequencing and annotation.</title>
        <authorList>
            <consortium name="The Broad Institute Genomics Platform"/>
            <consortium name="The Broad Institute Genome Sequencing Center for Infectious Disease"/>
            <person name="Wu L."/>
            <person name="Ma J."/>
        </authorList>
    </citation>
    <scope>NUCLEOTIDE SEQUENCE [LARGE SCALE GENOMIC DNA]</scope>
    <source>
        <strain evidence="6 7">JCM 14901</strain>
    </source>
</reference>
<dbReference type="InterPro" id="IPR041542">
    <property type="entry name" value="GH43_C2"/>
</dbReference>
<dbReference type="RefSeq" id="WP_344097320.1">
    <property type="nucleotide sequence ID" value="NZ_BAAAOG010000012.1"/>
</dbReference>
<dbReference type="SUPFAM" id="SSF75005">
    <property type="entry name" value="Arabinanase/levansucrase/invertase"/>
    <property type="match status" value="1"/>
</dbReference>
<organism evidence="6 7">
    <name type="scientific">Microbacterium deminutum</name>
    <dbReference type="NCBI Taxonomy" id="344164"/>
    <lineage>
        <taxon>Bacteria</taxon>
        <taxon>Bacillati</taxon>
        <taxon>Actinomycetota</taxon>
        <taxon>Actinomycetes</taxon>
        <taxon>Micrococcales</taxon>
        <taxon>Microbacteriaceae</taxon>
        <taxon>Microbacterium</taxon>
    </lineage>
</organism>
<feature type="domain" description="Beta-xylosidase C-terminal Concanavalin A-like" evidence="5">
    <location>
        <begin position="318"/>
        <end position="491"/>
    </location>
</feature>
<keyword evidence="7" id="KW-1185">Reference proteome</keyword>
<dbReference type="SUPFAM" id="SSF49899">
    <property type="entry name" value="Concanavalin A-like lectins/glucanases"/>
    <property type="match status" value="1"/>
</dbReference>
<dbReference type="InterPro" id="IPR051795">
    <property type="entry name" value="Glycosyl_Hydrlase_43"/>
</dbReference>
<evidence type="ECO:0000313" key="7">
    <source>
        <dbReference type="Proteomes" id="UP001499933"/>
    </source>
</evidence>
<sequence length="505" mass="54465">MTTLYNPVLNGFHPDPSVVRVGDEWFLATSSFEYLPGIPIHRSRDFENWELIGHVAADPDAFGIADVPTAGGVWAPTIRHRDGVFHLVITVAMGRGMLHFTASDAAGPWSEGDVILSADGSGSVNGIDPDIAWGDDGTAYITYSGLILSGPELGTHLGILQVKVDLDDHIALEEPRSLWSGTGGQFPEAPHLYQVDGTWYLMIAEGGTERGHSISIARGDSPEGPFETAPQNPLVSARSTIRPIQNTGHGDLVTGPGDEWFCIMLGVRPRSGTRAFSALGRETFVTPVHWQENGWPTIDPVLLNPRPGTRVEVGFAADDELDGEWLVVRRTTSDVVDLASRPGWLTLHGDGSTLDDAHPNFVGRRQEHLTNAVTVRMDAAAGVGGLAVRYDENFHVEIEAREGAVLARAVIGGLRQEWTGALEGGLIDLHLDSVNPDAEGGFMRTSDIFRLGFTPQGGTRVELAEIDGRFLSSEMTESFTGRVIGLYAVSGDVSFQSWIAEGDDE</sequence>
<dbReference type="GO" id="GO:0016787">
    <property type="term" value="F:hydrolase activity"/>
    <property type="evidence" value="ECO:0007669"/>
    <property type="project" value="UniProtKB-KW"/>
</dbReference>
<dbReference type="CDD" id="cd18617">
    <property type="entry name" value="GH43_XynB-like"/>
    <property type="match status" value="1"/>
</dbReference>
<dbReference type="Pfam" id="PF17851">
    <property type="entry name" value="GH43_C2"/>
    <property type="match status" value="1"/>
</dbReference>
<proteinExistence type="inferred from homology"/>
<dbReference type="InterPro" id="IPR023296">
    <property type="entry name" value="Glyco_hydro_beta-prop_sf"/>
</dbReference>
<accession>A0ABN2RIC4</accession>
<name>A0ABN2RIC4_9MICO</name>
<dbReference type="Pfam" id="PF04616">
    <property type="entry name" value="Glyco_hydro_43"/>
    <property type="match status" value="1"/>
</dbReference>
<evidence type="ECO:0000256" key="1">
    <source>
        <dbReference type="ARBA" id="ARBA00009865"/>
    </source>
</evidence>
<evidence type="ECO:0000256" key="4">
    <source>
        <dbReference type="RuleBase" id="RU361187"/>
    </source>
</evidence>
<evidence type="ECO:0000313" key="6">
    <source>
        <dbReference type="EMBL" id="GAA1969631.1"/>
    </source>
</evidence>
<dbReference type="PANTHER" id="PTHR42812">
    <property type="entry name" value="BETA-XYLOSIDASE"/>
    <property type="match status" value="1"/>
</dbReference>
<dbReference type="Proteomes" id="UP001499933">
    <property type="component" value="Unassembled WGS sequence"/>
</dbReference>
<dbReference type="EMBL" id="BAAAOG010000012">
    <property type="protein sequence ID" value="GAA1969631.1"/>
    <property type="molecule type" value="Genomic_DNA"/>
</dbReference>
<comment type="caution">
    <text evidence="6">The sequence shown here is derived from an EMBL/GenBank/DDBJ whole genome shotgun (WGS) entry which is preliminary data.</text>
</comment>
<evidence type="ECO:0000256" key="2">
    <source>
        <dbReference type="ARBA" id="ARBA00022801"/>
    </source>
</evidence>
<dbReference type="Gene3D" id="2.115.10.20">
    <property type="entry name" value="Glycosyl hydrolase domain, family 43"/>
    <property type="match status" value="1"/>
</dbReference>
<protein>
    <submittedName>
        <fullName evidence="6">Glycoside hydrolase family 43 protein</fullName>
    </submittedName>
</protein>
<dbReference type="InterPro" id="IPR013320">
    <property type="entry name" value="ConA-like_dom_sf"/>
</dbReference>
<evidence type="ECO:0000256" key="3">
    <source>
        <dbReference type="ARBA" id="ARBA00023295"/>
    </source>
</evidence>
<dbReference type="InterPro" id="IPR006710">
    <property type="entry name" value="Glyco_hydro_43"/>
</dbReference>
<evidence type="ECO:0000259" key="5">
    <source>
        <dbReference type="Pfam" id="PF17851"/>
    </source>
</evidence>
<keyword evidence="2 4" id="KW-0378">Hydrolase</keyword>
<gene>
    <name evidence="6" type="ORF">GCM10009776_35890</name>
</gene>
<dbReference type="PANTHER" id="PTHR42812:SF12">
    <property type="entry name" value="BETA-XYLOSIDASE-RELATED"/>
    <property type="match status" value="1"/>
</dbReference>